<organism evidence="3 4">
    <name type="scientific">Corynebacterium accolens</name>
    <dbReference type="NCBI Taxonomy" id="38284"/>
    <lineage>
        <taxon>Bacteria</taxon>
        <taxon>Bacillati</taxon>
        <taxon>Actinomycetota</taxon>
        <taxon>Actinomycetes</taxon>
        <taxon>Mycobacteriales</taxon>
        <taxon>Corynebacteriaceae</taxon>
        <taxon>Corynebacterium</taxon>
    </lineage>
</organism>
<dbReference type="AlphaFoldDB" id="A0AAP4FCH9"/>
<comment type="caution">
    <text evidence="3">The sequence shown here is derived from an EMBL/GenBank/DDBJ whole genome shotgun (WGS) entry which is preliminary data.</text>
</comment>
<name>A0AAP4FCH9_9CORY</name>
<keyword evidence="2" id="KW-0472">Membrane</keyword>
<sequence>MEEKKQPEAAYTRSKIEEASKQDVRPQEKAVRTANNLRHPEAQPAPQGTESLSSPSFLMSFTRWHPALGTFQWLADCQYPRHTMPAHERFNNLRDKHKRLYWTSVVIDYLVMLAILVGLASIAVRVIWITLWD</sequence>
<feature type="transmembrane region" description="Helical" evidence="2">
    <location>
        <begin position="100"/>
        <end position="128"/>
    </location>
</feature>
<gene>
    <name evidence="3" type="ORF">QPX58_07585</name>
</gene>
<evidence type="ECO:0000256" key="1">
    <source>
        <dbReference type="SAM" id="MobiDB-lite"/>
    </source>
</evidence>
<keyword evidence="2" id="KW-0812">Transmembrane</keyword>
<feature type="compositionally biased region" description="Basic and acidic residues" evidence="1">
    <location>
        <begin position="14"/>
        <end position="31"/>
    </location>
</feature>
<proteinExistence type="predicted"/>
<accession>A0AAP4FCH9</accession>
<dbReference type="RefSeq" id="WP_284642334.1">
    <property type="nucleotide sequence ID" value="NZ_JASNVU010000009.1"/>
</dbReference>
<dbReference type="EMBL" id="JASNVU010000009">
    <property type="protein sequence ID" value="MDK4335272.1"/>
    <property type="molecule type" value="Genomic_DNA"/>
</dbReference>
<protein>
    <submittedName>
        <fullName evidence="3">Uncharacterized protein</fullName>
    </submittedName>
</protein>
<evidence type="ECO:0000256" key="2">
    <source>
        <dbReference type="SAM" id="Phobius"/>
    </source>
</evidence>
<keyword evidence="2" id="KW-1133">Transmembrane helix</keyword>
<evidence type="ECO:0000313" key="3">
    <source>
        <dbReference type="EMBL" id="MDK4335272.1"/>
    </source>
</evidence>
<evidence type="ECO:0000313" key="4">
    <source>
        <dbReference type="Proteomes" id="UP001230317"/>
    </source>
</evidence>
<reference evidence="3" key="1">
    <citation type="submission" date="2023-05" db="EMBL/GenBank/DDBJ databases">
        <title>Metabolic capabilities are highly conserved among human nasal-associated Corynebacterium species in pangenomic analyses.</title>
        <authorList>
            <person name="Tran T.H."/>
            <person name="Roberts A.Q."/>
            <person name="Escapa I.F."/>
            <person name="Gao W."/>
            <person name="Conlan S."/>
            <person name="Kong H."/>
            <person name="Segre J.A."/>
            <person name="Kelly M.S."/>
            <person name="Lemon K.P."/>
        </authorList>
    </citation>
    <scope>NUCLEOTIDE SEQUENCE</scope>
    <source>
        <strain evidence="3">KPL2618</strain>
    </source>
</reference>
<dbReference type="Proteomes" id="UP001230317">
    <property type="component" value="Unassembled WGS sequence"/>
</dbReference>
<feature type="region of interest" description="Disordered" evidence="1">
    <location>
        <begin position="1"/>
        <end position="54"/>
    </location>
</feature>